<dbReference type="Pfam" id="PF03717">
    <property type="entry name" value="PBP_dimer"/>
    <property type="match status" value="1"/>
</dbReference>
<evidence type="ECO:0000256" key="2">
    <source>
        <dbReference type="ARBA" id="ARBA00004236"/>
    </source>
</evidence>
<evidence type="ECO:0000256" key="12">
    <source>
        <dbReference type="ARBA" id="ARBA00023136"/>
    </source>
</evidence>
<dbReference type="EMBL" id="JBHMFC010000017">
    <property type="protein sequence ID" value="MFB9056303.1"/>
    <property type="molecule type" value="Genomic_DNA"/>
</dbReference>
<evidence type="ECO:0000259" key="15">
    <source>
        <dbReference type="Pfam" id="PF03717"/>
    </source>
</evidence>
<comment type="subcellular location">
    <subcellularLocation>
        <location evidence="2">Cell membrane</location>
    </subcellularLocation>
    <subcellularLocation>
        <location evidence="1">Membrane</location>
        <topology evidence="1">Single-pass membrane protein</topology>
    </subcellularLocation>
</comment>
<keyword evidence="17" id="KW-1185">Reference proteome</keyword>
<evidence type="ECO:0000256" key="4">
    <source>
        <dbReference type="ARBA" id="ARBA00022519"/>
    </source>
</evidence>
<dbReference type="InterPro" id="IPR001460">
    <property type="entry name" value="PCN-bd_Tpept"/>
</dbReference>
<dbReference type="Gene3D" id="3.40.710.10">
    <property type="entry name" value="DD-peptidase/beta-lactamase superfamily"/>
    <property type="match status" value="1"/>
</dbReference>
<keyword evidence="9" id="KW-0133">Cell shape</keyword>
<keyword evidence="7" id="KW-0812">Transmembrane</keyword>
<dbReference type="PANTHER" id="PTHR30627">
    <property type="entry name" value="PEPTIDOGLYCAN D,D-TRANSPEPTIDASE"/>
    <property type="match status" value="1"/>
</dbReference>
<evidence type="ECO:0000256" key="3">
    <source>
        <dbReference type="ARBA" id="ARBA00022475"/>
    </source>
</evidence>
<evidence type="ECO:0000313" key="16">
    <source>
        <dbReference type="EMBL" id="MFB9056303.1"/>
    </source>
</evidence>
<accession>A0ABV5FB29</accession>
<evidence type="ECO:0000256" key="8">
    <source>
        <dbReference type="ARBA" id="ARBA00022801"/>
    </source>
</evidence>
<comment type="caution">
    <text evidence="16">The sequence shown here is derived from an EMBL/GenBank/DDBJ whole genome shotgun (WGS) entry which is preliminary data.</text>
</comment>
<dbReference type="Pfam" id="PF00905">
    <property type="entry name" value="Transpeptidase"/>
    <property type="match status" value="1"/>
</dbReference>
<dbReference type="RefSeq" id="WP_379860501.1">
    <property type="nucleotide sequence ID" value="NZ_JBHMFC010000017.1"/>
</dbReference>
<proteinExistence type="predicted"/>
<dbReference type="InterPro" id="IPR005311">
    <property type="entry name" value="PBP_dimer"/>
</dbReference>
<dbReference type="SUPFAM" id="SSF56601">
    <property type="entry name" value="beta-lactamase/transpeptidase-like"/>
    <property type="match status" value="1"/>
</dbReference>
<keyword evidence="12" id="KW-0472">Membrane</keyword>
<evidence type="ECO:0000256" key="1">
    <source>
        <dbReference type="ARBA" id="ARBA00004167"/>
    </source>
</evidence>
<keyword evidence="11" id="KW-1133">Transmembrane helix</keyword>
<dbReference type="InterPro" id="IPR050515">
    <property type="entry name" value="Beta-lactam/transpept"/>
</dbReference>
<organism evidence="16 17">
    <name type="scientific">Mariniflexile ostreae</name>
    <dbReference type="NCBI Taxonomy" id="1520892"/>
    <lineage>
        <taxon>Bacteria</taxon>
        <taxon>Pseudomonadati</taxon>
        <taxon>Bacteroidota</taxon>
        <taxon>Flavobacteriia</taxon>
        <taxon>Flavobacteriales</taxon>
        <taxon>Flavobacteriaceae</taxon>
        <taxon>Mariniflexile</taxon>
    </lineage>
</organism>
<evidence type="ECO:0000256" key="11">
    <source>
        <dbReference type="ARBA" id="ARBA00022989"/>
    </source>
</evidence>
<dbReference type="Gene3D" id="3.30.1390.30">
    <property type="entry name" value="Penicillin-binding protein 2a, domain 3"/>
    <property type="match status" value="1"/>
</dbReference>
<dbReference type="Proteomes" id="UP001589585">
    <property type="component" value="Unassembled WGS sequence"/>
</dbReference>
<feature type="domain" description="Penicillin-binding protein transpeptidase" evidence="14">
    <location>
        <begin position="247"/>
        <end position="576"/>
    </location>
</feature>
<keyword evidence="6" id="KW-0645">Protease</keyword>
<dbReference type="SUPFAM" id="SSF56519">
    <property type="entry name" value="Penicillin binding protein dimerisation domain"/>
    <property type="match status" value="1"/>
</dbReference>
<dbReference type="PANTHER" id="PTHR30627:SF2">
    <property type="entry name" value="PEPTIDOGLYCAN D,D-TRANSPEPTIDASE MRDA"/>
    <property type="match status" value="1"/>
</dbReference>
<evidence type="ECO:0000256" key="7">
    <source>
        <dbReference type="ARBA" id="ARBA00022692"/>
    </source>
</evidence>
<evidence type="ECO:0000256" key="10">
    <source>
        <dbReference type="ARBA" id="ARBA00022984"/>
    </source>
</evidence>
<keyword evidence="13" id="KW-0961">Cell wall biogenesis/degradation</keyword>
<dbReference type="GO" id="GO:0009002">
    <property type="term" value="F:serine-type D-Ala-D-Ala carboxypeptidase activity"/>
    <property type="evidence" value="ECO:0007669"/>
    <property type="project" value="UniProtKB-EC"/>
</dbReference>
<dbReference type="NCBIfam" id="TIGR03423">
    <property type="entry name" value="pbp2_mrdA"/>
    <property type="match status" value="1"/>
</dbReference>
<feature type="domain" description="Penicillin-binding protein dimerisation" evidence="15">
    <location>
        <begin position="46"/>
        <end position="207"/>
    </location>
</feature>
<dbReference type="EC" id="3.4.16.4" evidence="16"/>
<keyword evidence="8 16" id="KW-0378">Hydrolase</keyword>
<protein>
    <submittedName>
        <fullName evidence="16">Penicillin-binding protein 2</fullName>
        <ecNumber evidence="16">3.4.16.4</ecNumber>
    </submittedName>
</protein>
<evidence type="ECO:0000256" key="9">
    <source>
        <dbReference type="ARBA" id="ARBA00022960"/>
    </source>
</evidence>
<keyword evidence="5 16" id="KW-0121">Carboxypeptidase</keyword>
<reference evidence="16 17" key="1">
    <citation type="submission" date="2024-09" db="EMBL/GenBank/DDBJ databases">
        <authorList>
            <person name="Sun Q."/>
            <person name="Mori K."/>
        </authorList>
    </citation>
    <scope>NUCLEOTIDE SEQUENCE [LARGE SCALE GENOMIC DNA]</scope>
    <source>
        <strain evidence="16 17">CECT 8622</strain>
    </source>
</reference>
<keyword evidence="10" id="KW-0573">Peptidoglycan synthesis</keyword>
<evidence type="ECO:0000313" key="17">
    <source>
        <dbReference type="Proteomes" id="UP001589585"/>
    </source>
</evidence>
<dbReference type="InterPro" id="IPR012338">
    <property type="entry name" value="Beta-lactam/transpept-like"/>
</dbReference>
<dbReference type="Gene3D" id="3.90.1310.10">
    <property type="entry name" value="Penicillin-binding protein 2a (Domain 2)"/>
    <property type="match status" value="1"/>
</dbReference>
<evidence type="ECO:0000256" key="13">
    <source>
        <dbReference type="ARBA" id="ARBA00023316"/>
    </source>
</evidence>
<dbReference type="InterPro" id="IPR036138">
    <property type="entry name" value="PBP_dimer_sf"/>
</dbReference>
<sequence>MRQFLLLIIIISVGLTFLARLFYLQIYKENTQSLYEDNAIRKVFDYPKRGFVYDRTGKLLVSNQPSYDVMVIPREVKPFDTLEFCTLLKMDKERLLKTIEKARHYSPRLPSVLVPHMSKEDYAVLQEKMRKFEGFYIQKRSLRHYETSIGANVLGDIGEVNHAIIEKEPYYKPGDLIGKQGVEASYEKTLRGVKGIKFIQKDRFNRDIAPYKEGLLDTIPEQGKDITITIDARLQEYGELLMQNKHGGIIAIEPSSGEILAMISAPTYNPNLLVGRERSKNFTKLYNDTIAKPLFDRSLKAQYPPGSPFKVMNALIGLQENVITENEQIGCRMGYYLGSRRLTGCHSHPTPLNMVGGIAQSCNAYFANVYRRIIDKYKDPSEGMDVWSNHVKSFGLGDYLGYDLRIGNKGRIPDGAFYDKWYGKNRWVSTYNISNAIGQGEVEATPIQLANMVAAIANRGYFYTPHIIKSIEGETIDDNYTTAKHTTIDKQNFDPIIQGMFDVYTKGTAASLQVKDIEICGKTGTAENFMKIDGVKTQLTDHSIFVAFAPKDNPKIALAVFVENGYWGGRFAGRIAGLMIEKYLKDKITRTDMEEWILRHSLEDEYAKPYSGKPFGINRATMPKLVDEAEYRRLKTHLQSITKTSG</sequence>
<name>A0ABV5FB29_9FLAO</name>
<gene>
    <name evidence="16" type="primary">mrdA</name>
    <name evidence="16" type="ORF">ACFFU9_06050</name>
</gene>
<evidence type="ECO:0000259" key="14">
    <source>
        <dbReference type="Pfam" id="PF00905"/>
    </source>
</evidence>
<evidence type="ECO:0000256" key="6">
    <source>
        <dbReference type="ARBA" id="ARBA00022670"/>
    </source>
</evidence>
<evidence type="ECO:0000256" key="5">
    <source>
        <dbReference type="ARBA" id="ARBA00022645"/>
    </source>
</evidence>
<keyword evidence="4" id="KW-0997">Cell inner membrane</keyword>
<dbReference type="InterPro" id="IPR017790">
    <property type="entry name" value="Penicillin-binding_protein_2"/>
</dbReference>
<keyword evidence="3" id="KW-1003">Cell membrane</keyword>